<keyword evidence="2" id="KW-0732">Signal</keyword>
<dbReference type="PROSITE" id="PS01186">
    <property type="entry name" value="EGF_2"/>
    <property type="match status" value="1"/>
</dbReference>
<keyword evidence="10" id="KW-1185">Reference proteome</keyword>
<keyword evidence="6" id="KW-0325">Glycoprotein</keyword>
<keyword evidence="7" id="KW-1133">Transmembrane helix</keyword>
<dbReference type="Proteomes" id="UP000001593">
    <property type="component" value="Unassembled WGS sequence"/>
</dbReference>
<keyword evidence="7" id="KW-0812">Transmembrane</keyword>
<dbReference type="GO" id="GO:0098794">
    <property type="term" value="C:postsynapse"/>
    <property type="evidence" value="ECO:0000318"/>
    <property type="project" value="GO_Central"/>
</dbReference>
<dbReference type="HOGENOM" id="CLU_223372_0_0_1"/>
<evidence type="ECO:0000256" key="3">
    <source>
        <dbReference type="ARBA" id="ARBA00022737"/>
    </source>
</evidence>
<evidence type="ECO:0000256" key="6">
    <source>
        <dbReference type="ARBA" id="ARBA00023180"/>
    </source>
</evidence>
<dbReference type="Gene3D" id="2.60.40.2030">
    <property type="match status" value="41"/>
</dbReference>
<comment type="similarity">
    <text evidence="1">Belongs to the EGF domain peptide family.</text>
</comment>
<proteinExistence type="inferred from homology"/>
<evidence type="ECO:0000256" key="5">
    <source>
        <dbReference type="ARBA" id="ARBA00023065"/>
    </source>
</evidence>
<dbReference type="eggNOG" id="KOG1306">
    <property type="taxonomic scope" value="Eukaryota"/>
</dbReference>
<dbReference type="GO" id="GO:0098703">
    <property type="term" value="P:calcium ion import across plasma membrane"/>
    <property type="evidence" value="ECO:0000318"/>
    <property type="project" value="GO_Central"/>
</dbReference>
<name>A7SVI9_NEMVE</name>
<dbReference type="PANTHER" id="PTHR11878">
    <property type="entry name" value="SODIUM/CALCIUM EXCHANGER"/>
    <property type="match status" value="1"/>
</dbReference>
<dbReference type="GO" id="GO:0042383">
    <property type="term" value="C:sarcolemma"/>
    <property type="evidence" value="ECO:0000318"/>
    <property type="project" value="GO_Central"/>
</dbReference>
<keyword evidence="4" id="KW-0106">Calcium</keyword>
<feature type="domain" description="EGF-like" evidence="8">
    <location>
        <begin position="2492"/>
        <end position="2503"/>
    </location>
</feature>
<dbReference type="GO" id="GO:0005432">
    <property type="term" value="F:calcium:sodium antiporter activity"/>
    <property type="evidence" value="ECO:0000318"/>
    <property type="project" value="GO_Central"/>
</dbReference>
<gene>
    <name evidence="9" type="ORF">NEMVEDRAFT_v1g218117</name>
</gene>
<reference evidence="9 10" key="1">
    <citation type="journal article" date="2007" name="Science">
        <title>Sea anemone genome reveals ancestral eumetazoan gene repertoire and genomic organization.</title>
        <authorList>
            <person name="Putnam N.H."/>
            <person name="Srivastava M."/>
            <person name="Hellsten U."/>
            <person name="Dirks B."/>
            <person name="Chapman J."/>
            <person name="Salamov A."/>
            <person name="Terry A."/>
            <person name="Shapiro H."/>
            <person name="Lindquist E."/>
            <person name="Kapitonov V.V."/>
            <person name="Jurka J."/>
            <person name="Genikhovich G."/>
            <person name="Grigoriev I.V."/>
            <person name="Lucas S.M."/>
            <person name="Steele R.E."/>
            <person name="Finnerty J.R."/>
            <person name="Technau U."/>
            <person name="Martindale M.Q."/>
            <person name="Rokhsar D.S."/>
        </authorList>
    </citation>
    <scope>NUCLEOTIDE SEQUENCE [LARGE SCALE GENOMIC DNA]</scope>
    <source>
        <strain evidence="10">CH2 X CH6</strain>
    </source>
</reference>
<accession>A7SVI9</accession>
<keyword evidence="3" id="KW-0677">Repeat</keyword>
<evidence type="ECO:0000259" key="8">
    <source>
        <dbReference type="PROSITE" id="PS01186"/>
    </source>
</evidence>
<dbReference type="GO" id="GO:0007154">
    <property type="term" value="P:cell communication"/>
    <property type="evidence" value="ECO:0007669"/>
    <property type="project" value="InterPro"/>
</dbReference>
<feature type="transmembrane region" description="Helical" evidence="7">
    <location>
        <begin position="4893"/>
        <end position="4917"/>
    </location>
</feature>
<dbReference type="GO" id="GO:0030424">
    <property type="term" value="C:axon"/>
    <property type="evidence" value="ECO:0000318"/>
    <property type="project" value="GO_Central"/>
</dbReference>
<keyword evidence="7" id="KW-0472">Membrane</keyword>
<dbReference type="GO" id="GO:0035725">
    <property type="term" value="P:sodium ion transmembrane transport"/>
    <property type="evidence" value="ECO:0000318"/>
    <property type="project" value="GO_Central"/>
</dbReference>
<dbReference type="OMA" id="FNGDAEI"/>
<dbReference type="SMART" id="SM00237">
    <property type="entry name" value="Calx_beta"/>
    <property type="match status" value="39"/>
</dbReference>
<evidence type="ECO:0000313" key="10">
    <source>
        <dbReference type="Proteomes" id="UP000001593"/>
    </source>
</evidence>
<organism evidence="9 10">
    <name type="scientific">Nematostella vectensis</name>
    <name type="common">Starlet sea anemone</name>
    <dbReference type="NCBI Taxonomy" id="45351"/>
    <lineage>
        <taxon>Eukaryota</taxon>
        <taxon>Metazoa</taxon>
        <taxon>Cnidaria</taxon>
        <taxon>Anthozoa</taxon>
        <taxon>Hexacorallia</taxon>
        <taxon>Actiniaria</taxon>
        <taxon>Edwardsiidae</taxon>
        <taxon>Nematostella</taxon>
    </lineage>
</organism>
<dbReference type="CDD" id="cd00054">
    <property type="entry name" value="EGF_CA"/>
    <property type="match status" value="1"/>
</dbReference>
<dbReference type="Pfam" id="PF03160">
    <property type="entry name" value="Calx-beta"/>
    <property type="match status" value="19"/>
</dbReference>
<dbReference type="PhylomeDB" id="A7SVI9"/>
<evidence type="ECO:0000256" key="4">
    <source>
        <dbReference type="ARBA" id="ARBA00022837"/>
    </source>
</evidence>
<dbReference type="InterPro" id="IPR038081">
    <property type="entry name" value="CalX-like_sf"/>
</dbReference>
<evidence type="ECO:0000256" key="1">
    <source>
        <dbReference type="ARBA" id="ARBA00006373"/>
    </source>
</evidence>
<feature type="transmembrane region" description="Helical" evidence="7">
    <location>
        <begin position="4924"/>
        <end position="4943"/>
    </location>
</feature>
<dbReference type="Gene3D" id="2.10.25.10">
    <property type="entry name" value="Laminin"/>
    <property type="match status" value="1"/>
</dbReference>
<dbReference type="PANTHER" id="PTHR11878:SF76">
    <property type="entry name" value="CALX-BETA DOMAIN-CONTAINING PROTEIN"/>
    <property type="match status" value="1"/>
</dbReference>
<keyword evidence="5" id="KW-0406">Ion transport</keyword>
<evidence type="ECO:0000256" key="2">
    <source>
        <dbReference type="ARBA" id="ARBA00022729"/>
    </source>
</evidence>
<dbReference type="InterPro" id="IPR000742">
    <property type="entry name" value="EGF"/>
</dbReference>
<dbReference type="InterPro" id="IPR051171">
    <property type="entry name" value="CaCA"/>
</dbReference>
<dbReference type="SUPFAM" id="SSF141072">
    <property type="entry name" value="CalX-like"/>
    <property type="match status" value="41"/>
</dbReference>
<evidence type="ECO:0000256" key="7">
    <source>
        <dbReference type="SAM" id="Phobius"/>
    </source>
</evidence>
<dbReference type="InterPro" id="IPR003644">
    <property type="entry name" value="Calx_beta"/>
</dbReference>
<keyword evidence="5" id="KW-0813">Transport</keyword>
<evidence type="ECO:0000313" key="9">
    <source>
        <dbReference type="EMBL" id="EDO32273.1"/>
    </source>
</evidence>
<sequence length="4953" mass="531444">MYIAAFGIAMEIYQRKCSRYNTIYVYLTTFSFASSSYSVEEDTGYVTVNITKTGTSDISLDVKLSTNNGTAFSPVDYTAMSDNSVTFLANEQSKLVNITINVDQTVENDEDFKALLSHTNADQVALGLLNTTTITIGNDDQATFSFASSSYSVEEDTGYVTVNITKTGTSDISLDVKLSTNNGTAFSPVDYTAMSDNSVTFLANEQSKLVNITINVDQTVENDEDFKALLSHTNADQVALGLLNTTTITIGNDDQATFSFASSSYSVEEDTGYVTVNITKTGTSDISLDVKLSTNNGTAFSPVDYTAMSDNSVTFLANEQSKLVNITINVDQTVENDEDFKALLSHTNADQVALGLLNTTTITIGNDDQATFSFASSSYSVEEDTGYVTVNITKTGTSDISLDVKLSTNNGTAFSPVDYTAMSDNSVTFLANEQSKLVNITINVDQTVENDEDFKALLSHTNADQVALGLLNTTTITIGNDDQATFSFASPSYSVEEDTGYVTVNITKTGTSDIYLDVKLSTNNGTAFSPVDYTAMSDNSVTFLANEQSKLVNITINVDQTVENDEDFKALLSHTNADQVALGLLNTTTITIGNDDQATFSFASSSYSVEEDTGYVTVNITKTGTSDISLDVKLSTNNGTAFSPVDYTAMSDNSVTFLANEQSKLVNITINVDQTVENDEDFKALLSHTNADQVALGLLNTTTITIGNDDQATFSFASSSYSVEEDTGYVTVNITKTGTSDINLDVKLSTNNGTAFSPVDYTAMSDNSVTFLANEQSKLVNITINVDQTVENDEDFKALLSHTNADQVALGLLNTTTITIGNDDRATFSFASSSYSVEEDTGYVTVNITKTGTSDIHLDVKLSTNNGSAFSPVDYTAMSDNSVTFLANEQSKLVNITINVDQTVENDEDFKALLSHTNGDQVALGLLNTTTITIGNDDQATFSFASSSYSVEEDTGYVTVNITKTGTSDISLDVKLSTNNGTAFSPVDYTAMSDNSVTFLANEQSKLVNITINVDQTVENDEDFKALLSHTNADQVALGLLNTTTITIGNDDQATFSFASSSYSVEEDTGYVTVNITKTGTSDISLDVKLSTNNGTAFSPVDYTAMSDNSVTFLANEQSKLVNITINVDQTVENDEDFKALLSHTNADQVALGLLNTTTITIGNDDQATFSFVSSSYSVEEDTGYVSVNITKTGTSDISLDVKLSTNNGTAFSPVDYTAMSDNSVTFLANEQSKLVNITINVDQTVENDEDFKALLSHTNADQVALGLLNTTTITIGNDDQATFSFASSSYSVEEDTGYVTVNITKTGTSDISLDVKLSTNNGTAFSPVDYTAMSDNSVTFLANEQSKLVNITINVDQTVENDEDFKALLSHTNADQVALGLLNTTTITIGNDDQATFSFVSSSYSVEEDTGYVTVNITKTGTSDISLDVKLSTNNGTAFSPVDYTAMSDNSVTFLANEQSKLVNITINVDQTVENDEDFKALLSYTNADQVALGLLNTTTITIGNDDQATFSFASSSFSVEEDTGYVTVNITKTGTSDISLDVKLSTNNGTAFSPVDYTAMSDNSVTFLANEQSKLVNITINVDQTVENDEDFKALLSHTNADQVALGLLNTTTITIGNDDQATFSFVSSSYSVEEDTGYVTVNITKTGTSDISLDVKLSTNNGTAFSPVDYTAMSDNSLTFLANEQSKLVNITINVDQTVENDEDFKALLSHTNADKVALGLLNTTTITIGNDDQVEEDTGYVTVNITKTGTSDISLDVKLSTNNGTAFSPVDYTAMSDNSVTFLANEQSKLVNITINVDQTVENDEDFKALLSHTNADQVALGLLNTTTITIGNDDQATFSFASSSYSVDEDTGYVTVNITKTGTSDISLDVKLSTNNGTAFSPVDYTAMSDNSVTFLANEQSKLVNITINVDQTVENDEDFKALLSHTNADQVALGLLNTTTITIGNDDQATFSFASSSYSVEEDTGYVTVNITKTGTSDISLDVKLSTNNGTAFSPVDYTAMSDNSVTFLANEQSKLVNITINVDQTVENDEDFKALLSHTNADQVALGLLNTTTITIGNDDQATFSFASSSYSVEEDTGYVTVNITKTGTSDISLDVKLSTNNGTAFSPVDYTAMSDNSVTFLANEQSKLVNITINVDQTVENEEDFKALLSHTNADQVALGLLNTTTITIGNDDQATFSFASPSYSVEEDTGYVTVNITKTGTSDISLDVKLSTNNGTAFSPVDYTAMSDNSVTFLANEQSKLVNITINVDQTVENDEDFKALLSHTNADQVALGLLNTTTITIGNDDQATFSFASPSYSVEEDTGYVTVNITKTGTSDIHLDVKLSTNNGTAFSPVDYTAMSDNSVTFLANEQSKLVNITINVDQTVENDEDFKALLSHTNADQVALGLLNTTTITIGNDDQATFSFASPSYSVEEDTGYVTVNITKTGTSDIHLDVNKNDIVDIRPNDTKDAEGNPSEPPADIVENLCPNECSNHGNCSNSTCICEEGFTSLDCSLSINTVPELLGLSTNNGTAFSPVDYTAMSDNSVTFLANEQSKLVNITINVDQTVENDEDFKALLSHTNADQVALGLLNTTTITIGNDDQATFSFASSSYSVEEDTGYVTVNITKTGTSDISLDVKLSTNNGTAFSPVDYTAMSDNSVTFLANEQSKLVNITINVDQTVENDEDFKALLSHTNADQVALGLLNTTTITIGNDDQATFSFASSSYSVEEDTGYVTVNITKTGTSDISLDVKLSTNNGTAFSPVDYTAMSDNSVTFLANEQSKLVNITINVDQTVENDEDFKALLSHTNADQVALGLLNTTTITIGNDDQATFSFASSSYSVEEDTGYVTVNITKTGTSDISLDVKLSTNNGTAFSPVDYTAMSDNSVTFLANEQSKLVNITINVDQTVENDEDFKALLSHTNADQVALGLLNTTTITIGNDDQATFSFASPSYSVEEDTGYVTVNITKTGTSDIHLDVKLSTNNGTAFSPVDYTAMSDNSVTFLANEQSKLVNITINVDQTVENDEDFKALLSHTNADQVALGLLNTTTITIGNDDQATFSFASPSYSVEEDTGYVTVNITKTGTSDIHLDVKLSTNNGTAFSPVDYTAMSDNSVTFLANEQSKLVNITINVDQTVENDEDFKALLSHTNADQVALGLLNTTTITIGNDDQATFSFASSSYSVEEDTGYVTVNITKTGTSDISLDVKLSTNNGTAFSPVDYTAMSDNSVTFLANEQSKLVNITINVDQTVENEEDFKALLSHTNADQVALGLLNTTTITIGNDDQATFSFASSSYSVEEDTGYVTVNITKTGTSDISLDVQLSTNNGTAFSPVDYTAMSDNSVTFLANEQSKLVNITINVDQTVENEEDFKALLSHTNADQVALGLLNTTTITIGNDDQATFSFASSSYSVEEDTGYVTVNITKTGTSDIHLDVKLSTNNGTAFSPVDYTAMSDNSVTFLANEQSKLVNITINVDQTVENDEDFKALLSHTNADQVALGLLNTTTITIGNDDQATFSFASPSYSVEEDTGYVTVNITKTGTSEIHLDVKLSTNNGTAFSPVDYTAMSDNSVTFLANEQSKLVNITINVDQTVENDEDFKALLSHTNADQVALGLLNTTTITIGNDDQATFSFASPSYSVEEDTGYVTVNITKTGTSEIHLDVKLSTNNGTAFSPVDYTAMSDNSVTFLANEQSKLVNITINVDQTVENDEDFKALLSHTNADQVALGLLNTTTITIGNDDQATFSFVSSSYSVEEDTGYVTVNITKTGTSDISLDVKLSTNNGTAFSPVDYTAMSDNSVTFLANEQSKLVNITINVDQTVENDEDFKALLSHTNADQVALGLLNTTTITIGNDDQATFSFASSSYSVEEDTGYVTVNITKTGTSDISLDVKLSTNNGTAFSPVDYTAMSDNSVTFLANEQSKLVNITINVDQTVENDEDFKALLSHTNADQVALGLLNTTTITIGNDDQATFSFASSSYSVEEDTGYVTVNITKTGTSEISLDVKLSTNNGTAFSPVDYTAMSDNSVTFLANEQSKLVNITINVDQTVENNEDFKALLSHTNADQVALGLLNTTTITIGNDDQAIFSFASSSYSVEEDTGYVTVNITKTGSSDIPLNVILGTMDGIAASGSDYTEIANVTITFATNKASQLMNITIGVDSSVENEETFQALLYNNNPSQVLLGTSATTVIITNDDKAIFSFAAASYSVVEDTGYVTVTINKTGLTDVDLSVLLNTEDGTAVSPVDFTALVNGTVNFPANEPSLSVNISIIVDNKVENNETFKALISSNNPSQVAIGLTSSTDLTIQNDDMGSVSFNQTLFVVNEGDSALLVFTCSGNNEIDFNFRLSSTPGTATVTDYTLANDTSLTCAPGVTTTTFSVPTVQDVMAETTESFIVSISANAGEPFNFIDRVATVSIIDTVDKVNITISASTYTTNEEAGPVTVVIEKTDNAEINISARLFSSDITAISSPGSPYQDYANFSKSFIFAPNEIRKEFPISIITDEYLEFDETFKLTLVSQIPAKAMVQPNSNSVVTIRNDDAVTLELVENGVVLLSNETSVRFTVRLTGKSLIPVNFTVYTSNVPSLTPRKKRDTWSIPPSVNGTTTFNVELNVIQELAISDRFFVLLETDQAFVSVRGNKKLVVAVAKDKHATIGFSSGSYFVKEDQGYVTICLRKNGVINRDVIVKLNTADRDATSGADYVPVVNKTVTFFAILETYCFNVTINDDNITEADEKFYVELSKDPSDPDVVLNNQRTTVTITNDDQVLVALKSPYKKKAKEGDLVEFTAYVVSGDHAAPLIVNLTTNRDDTSTTSDSLDVEFPQTIIIPANASSVTFAVKIKDDALVESDEIVTVTLVSGDLSRVTLHRNDTATINIDDEADRVADKNKKEKDKQDIVIRDQFLIILIVAVLIALLIFIGVIIFCCLIKIKWSLGIACVVQCVSAWLTVQVVPRGVKKYAPNP</sequence>
<dbReference type="InParanoid" id="A7SVI9"/>
<dbReference type="FunFam" id="2.10.25.10:FF:000001">
    <property type="entry name" value="Tenascin C"/>
    <property type="match status" value="1"/>
</dbReference>
<dbReference type="EMBL" id="DS469837">
    <property type="protein sequence ID" value="EDO32273.1"/>
    <property type="molecule type" value="Genomic_DNA"/>
</dbReference>
<dbReference type="STRING" id="45351.A7SVI9"/>
<protein>
    <recommendedName>
        <fullName evidence="8">EGF-like domain-containing protein</fullName>
    </recommendedName>
</protein>